<dbReference type="GO" id="GO:0005524">
    <property type="term" value="F:ATP binding"/>
    <property type="evidence" value="ECO:0007669"/>
    <property type="project" value="InterPro"/>
</dbReference>
<sequence>MDETVRLSRIPPQTFIYADKHNIFQLLQTLLSCLLIDRPDEPIDYLIRWLQRDLVGAPRVVLLGPPAVGKHTLARKLSAELGATHVTPESLLRNQSEQSIQAGCLTHLTHLKWLFRAALVKRVQERLGDSDVTKGWLLEAIPQTRLQALALQEAGIIPQHVVVLEAPDDVLLQRSRGRMLDPLTGDVYHQTFVWPEDRTVAGRLSREAGLSQQQHAAGVQRYRCEEPGLRTAYQPLLRVIHCDQPPAHVLQQALVLVQTRRCTRTPRILLLGPPGSGRRHQARLLSEKHQLVGVACTRLLRSVAAEGSTPGDQIQPYLDCCSAVPDLLVLQVLETRLSQPDCSSRGWILHGFPQNLDQARILQGSQYQPNRVYFLDLSDEVCLSRVSLRATDPVSGQRFHAVTRPALSPEVRTRLRTRAQDSAALMAPRLQRYRLDSAGLQSLFPEAVHVDADLDPQTVFDLLDS</sequence>
<dbReference type="InterPro" id="IPR027417">
    <property type="entry name" value="P-loop_NTPase"/>
</dbReference>
<proteinExistence type="inferred from homology"/>
<protein>
    <submittedName>
        <fullName evidence="5">Uncharacterized protein</fullName>
    </submittedName>
</protein>
<dbReference type="CDD" id="cd22979">
    <property type="entry name" value="DD_AK8"/>
    <property type="match status" value="1"/>
</dbReference>
<dbReference type="GO" id="GO:0019205">
    <property type="term" value="F:nucleobase-containing compound kinase activity"/>
    <property type="evidence" value="ECO:0007669"/>
    <property type="project" value="InterPro"/>
</dbReference>
<evidence type="ECO:0000256" key="2">
    <source>
        <dbReference type="ARBA" id="ARBA00022741"/>
    </source>
</evidence>
<dbReference type="SUPFAM" id="SSF47391">
    <property type="entry name" value="Dimerization-anchoring domain of cAMP-dependent PK regulatory subunit"/>
    <property type="match status" value="1"/>
</dbReference>
<dbReference type="PRINTS" id="PR00094">
    <property type="entry name" value="ADENYLTKNASE"/>
</dbReference>
<keyword evidence="2" id="KW-0547">Nucleotide-binding</keyword>
<dbReference type="Ensembl" id="ENSTNIT00000004434.1">
    <property type="protein sequence ID" value="ENSTNIP00000004296.1"/>
    <property type="gene ID" value="ENSTNIG00000001913.1"/>
</dbReference>
<dbReference type="GO" id="GO:0006139">
    <property type="term" value="P:nucleobase-containing compound metabolic process"/>
    <property type="evidence" value="ECO:0007669"/>
    <property type="project" value="InterPro"/>
</dbReference>
<evidence type="ECO:0000256" key="4">
    <source>
        <dbReference type="RuleBase" id="RU003330"/>
    </source>
</evidence>
<keyword evidence="1 4" id="KW-0808">Transferase</keyword>
<dbReference type="OMA" id="DCIRRGW"/>
<reference evidence="5" key="2">
    <citation type="submission" date="2025-08" db="UniProtKB">
        <authorList>
            <consortium name="Ensembl"/>
        </authorList>
    </citation>
    <scope>IDENTIFICATION</scope>
</reference>
<reference evidence="5" key="3">
    <citation type="submission" date="2025-09" db="UniProtKB">
        <authorList>
            <consortium name="Ensembl"/>
        </authorList>
    </citation>
    <scope>IDENTIFICATION</scope>
</reference>
<dbReference type="PANTHER" id="PTHR23359">
    <property type="entry name" value="NUCLEOTIDE KINASE"/>
    <property type="match status" value="1"/>
</dbReference>
<dbReference type="GeneTree" id="ENSGT00940000164784"/>
<reference evidence="6" key="1">
    <citation type="journal article" date="2004" name="Nature">
        <title>Genome duplication in the teleost fish Tetraodon nigroviridis reveals the early vertebrate proto-karyotype.</title>
        <authorList>
            <person name="Jaillon O."/>
            <person name="Aury J.-M."/>
            <person name="Brunet F."/>
            <person name="Petit J.-L."/>
            <person name="Stange-Thomann N."/>
            <person name="Mauceli E."/>
            <person name="Bouneau L."/>
            <person name="Fischer C."/>
            <person name="Ozouf-Costaz C."/>
            <person name="Bernot A."/>
            <person name="Nicaud S."/>
            <person name="Jaffe D."/>
            <person name="Fisher S."/>
            <person name="Lutfalla G."/>
            <person name="Dossat C."/>
            <person name="Segurens B."/>
            <person name="Dasilva C."/>
            <person name="Salanoubat M."/>
            <person name="Levy M."/>
            <person name="Boudet N."/>
            <person name="Castellano S."/>
            <person name="Anthouard V."/>
            <person name="Jubin C."/>
            <person name="Castelli V."/>
            <person name="Katinka M."/>
            <person name="Vacherie B."/>
            <person name="Biemont C."/>
            <person name="Skalli Z."/>
            <person name="Cattolico L."/>
            <person name="Poulain J."/>
            <person name="De Berardinis V."/>
            <person name="Cruaud C."/>
            <person name="Duprat S."/>
            <person name="Brottier P."/>
            <person name="Coutanceau J.-P."/>
            <person name="Gouzy J."/>
            <person name="Parra G."/>
            <person name="Lardier G."/>
            <person name="Chapple C."/>
            <person name="McKernan K.J."/>
            <person name="McEwan P."/>
            <person name="Bosak S."/>
            <person name="Kellis M."/>
            <person name="Volff J.-N."/>
            <person name="Guigo R."/>
            <person name="Zody M.C."/>
            <person name="Mesirov J."/>
            <person name="Lindblad-Toh K."/>
            <person name="Birren B."/>
            <person name="Nusbaum C."/>
            <person name="Kahn D."/>
            <person name="Robinson-Rechavi M."/>
            <person name="Laudet V."/>
            <person name="Schachter V."/>
            <person name="Quetier F."/>
            <person name="Saurin W."/>
            <person name="Scarpelli C."/>
            <person name="Wincker P."/>
            <person name="Lander E.S."/>
            <person name="Weissenbach J."/>
            <person name="Roest Crollius H."/>
        </authorList>
    </citation>
    <scope>NUCLEOTIDE SEQUENCE [LARGE SCALE GENOMIC DNA]</scope>
</reference>
<dbReference type="InterPro" id="IPR000850">
    <property type="entry name" value="Adenylat/UMP-CMP_kin"/>
</dbReference>
<evidence type="ECO:0000313" key="5">
    <source>
        <dbReference type="Ensembl" id="ENSTNIP00000004296.1"/>
    </source>
</evidence>
<evidence type="ECO:0000256" key="1">
    <source>
        <dbReference type="ARBA" id="ARBA00022679"/>
    </source>
</evidence>
<organism evidence="5 6">
    <name type="scientific">Tetraodon nigroviridis</name>
    <name type="common">Spotted green pufferfish</name>
    <name type="synonym">Chelonodon nigroviridis</name>
    <dbReference type="NCBI Taxonomy" id="99883"/>
    <lineage>
        <taxon>Eukaryota</taxon>
        <taxon>Metazoa</taxon>
        <taxon>Chordata</taxon>
        <taxon>Craniata</taxon>
        <taxon>Vertebrata</taxon>
        <taxon>Euteleostomi</taxon>
        <taxon>Actinopterygii</taxon>
        <taxon>Neopterygii</taxon>
        <taxon>Teleostei</taxon>
        <taxon>Neoteleostei</taxon>
        <taxon>Acanthomorphata</taxon>
        <taxon>Eupercaria</taxon>
        <taxon>Tetraodontiformes</taxon>
        <taxon>Tetradontoidea</taxon>
        <taxon>Tetraodontidae</taxon>
        <taxon>Tetraodon</taxon>
    </lineage>
</organism>
<dbReference type="STRING" id="99883.ENSTNIP00000004296"/>
<keyword evidence="3 4" id="KW-0418">Kinase</keyword>
<dbReference type="AlphaFoldDB" id="H3C7S4"/>
<evidence type="ECO:0000313" key="6">
    <source>
        <dbReference type="Proteomes" id="UP000007303"/>
    </source>
</evidence>
<accession>H3C7S4</accession>
<evidence type="ECO:0000256" key="3">
    <source>
        <dbReference type="ARBA" id="ARBA00022777"/>
    </source>
</evidence>
<keyword evidence="6" id="KW-1185">Reference proteome</keyword>
<dbReference type="PROSITE" id="PS51257">
    <property type="entry name" value="PROKAR_LIPOPROTEIN"/>
    <property type="match status" value="1"/>
</dbReference>
<dbReference type="Pfam" id="PF00406">
    <property type="entry name" value="ADK"/>
    <property type="match status" value="2"/>
</dbReference>
<dbReference type="Gene3D" id="3.40.50.300">
    <property type="entry name" value="P-loop containing nucleotide triphosphate hydrolases"/>
    <property type="match status" value="2"/>
</dbReference>
<name>H3C7S4_TETNG</name>
<dbReference type="CDD" id="cd01428">
    <property type="entry name" value="ADK"/>
    <property type="match status" value="2"/>
</dbReference>
<dbReference type="Proteomes" id="UP000007303">
    <property type="component" value="Unassembled WGS sequence"/>
</dbReference>
<dbReference type="FunCoup" id="H3C7S4">
    <property type="interactions" value="315"/>
</dbReference>
<comment type="similarity">
    <text evidence="4">Belongs to the adenylate kinase family.</text>
</comment>
<dbReference type="HOGENOM" id="CLU_044905_0_0_1"/>
<dbReference type="InParanoid" id="H3C7S4"/>
<dbReference type="SUPFAM" id="SSF52540">
    <property type="entry name" value="P-loop containing nucleoside triphosphate hydrolases"/>
    <property type="match status" value="2"/>
</dbReference>